<organism evidence="2 3">
    <name type="scientific">Aquincola agrisoli</name>
    <dbReference type="NCBI Taxonomy" id="3119538"/>
    <lineage>
        <taxon>Bacteria</taxon>
        <taxon>Pseudomonadati</taxon>
        <taxon>Pseudomonadota</taxon>
        <taxon>Betaproteobacteria</taxon>
        <taxon>Burkholderiales</taxon>
        <taxon>Sphaerotilaceae</taxon>
        <taxon>Aquincola</taxon>
    </lineage>
</organism>
<evidence type="ECO:0000313" key="2">
    <source>
        <dbReference type="EMBL" id="MEF7615872.1"/>
    </source>
</evidence>
<protein>
    <recommendedName>
        <fullName evidence="4">HEAT repeat protein</fullName>
    </recommendedName>
</protein>
<comment type="caution">
    <text evidence="2">The sequence shown here is derived from an EMBL/GenBank/DDBJ whole genome shotgun (WGS) entry which is preliminary data.</text>
</comment>
<accession>A0AAW9QKH2</accession>
<keyword evidence="3" id="KW-1185">Reference proteome</keyword>
<dbReference type="InterPro" id="IPR016024">
    <property type="entry name" value="ARM-type_fold"/>
</dbReference>
<evidence type="ECO:0000313" key="3">
    <source>
        <dbReference type="Proteomes" id="UP001336250"/>
    </source>
</evidence>
<dbReference type="Gene3D" id="1.25.10.10">
    <property type="entry name" value="Leucine-rich Repeat Variant"/>
    <property type="match status" value="1"/>
</dbReference>
<dbReference type="AlphaFoldDB" id="A0AAW9QKH2"/>
<feature type="coiled-coil region" evidence="1">
    <location>
        <begin position="106"/>
        <end position="133"/>
    </location>
</feature>
<dbReference type="InterPro" id="IPR011989">
    <property type="entry name" value="ARM-like"/>
</dbReference>
<dbReference type="Proteomes" id="UP001336250">
    <property type="component" value="Unassembled WGS sequence"/>
</dbReference>
<evidence type="ECO:0000256" key="1">
    <source>
        <dbReference type="SAM" id="Coils"/>
    </source>
</evidence>
<keyword evidence="1" id="KW-0175">Coiled coil</keyword>
<name>A0AAW9QKH2_9BURK</name>
<dbReference type="RefSeq" id="WP_332291206.1">
    <property type="nucleotide sequence ID" value="NZ_JAZIBG010000036.1"/>
</dbReference>
<proteinExistence type="predicted"/>
<sequence>MDEARYGQMIRDGERNKEVAELIHNWCSHARVSNQGGVGLIAQQTGLPIGHFAMECDFAPASGFAGWYLESCALDFHDRNCAHCDKRQAVRMPNLSILVGQRDRKAIRQQEEADRAEAELQAALEARKKQREALRVGQNAAVRALLDDLDTLDATHADDAKTRVVETVRLAPEVLTPSLTDYFFELTASPEAGCQDVALQALKYAKADPTRLADAALRCLAKRAAVQTAAYIVMETPELADELTMEAAAPALIRLARAPRSEFGHGERVFHPDPLKAVFAVWPEAVCRAIQRLLDSRSSYAIRMGTAGLKVLSVQAPDLLDRFSRSLVTKLTRAHLLIDDSDADRERRMVCSDLQRAIAAALRHAPSETDKLIATYFEGATAEGEAHLVRAYGEIFRTSRTDEEALDGDVAATALKRFVAWSSTSKNFTVLTEITQTLRSYSEETAQSVDDVLDIALGAAAVMDARLEAFDAERSLSKPENFLEVLEAQNSRTALYYSREVFAAIAATAASRSPAAAESYVDFLSKIDGGRDTLIAVLLEESSKLVATPEGLRLVLPELYTALVGTSTLVRASAAETLGRAGRKRSDDLPQLVLEAFILLLEDQYVIVHKAAAKALESISLTGALEQRAGRALLMLLGIYGNKGKVESFLLDWMQLYFRRYATDDASRANLARWCLKVLMDVSIHLHLRDLTSISKYLKDQPTFVDLVIRALEDPQVSDHGQEDVIRLLYSIPDTEVSRRSADLSSLSVRRADRGWYVGAVVEVLTRVGAWDEAVEAIESSWEAIPDTVPMRRMKWSRRLHVVAVQFEAAVAAGDLSRQDALKAEWEGLYQLLKEDQEEYAERRNPFPGVFRPNPGS</sequence>
<evidence type="ECO:0008006" key="4">
    <source>
        <dbReference type="Google" id="ProtNLM"/>
    </source>
</evidence>
<dbReference type="EMBL" id="JAZIBG010000036">
    <property type="protein sequence ID" value="MEF7615872.1"/>
    <property type="molecule type" value="Genomic_DNA"/>
</dbReference>
<gene>
    <name evidence="2" type="ORF">V4F39_18300</name>
</gene>
<dbReference type="SUPFAM" id="SSF48371">
    <property type="entry name" value="ARM repeat"/>
    <property type="match status" value="1"/>
</dbReference>
<reference evidence="2 3" key="1">
    <citation type="submission" date="2024-02" db="EMBL/GenBank/DDBJ databases">
        <title>Genome sequence of Aquincola sp. MAHUQ-54.</title>
        <authorList>
            <person name="Huq M.A."/>
        </authorList>
    </citation>
    <scope>NUCLEOTIDE SEQUENCE [LARGE SCALE GENOMIC DNA]</scope>
    <source>
        <strain evidence="2 3">MAHUQ-54</strain>
    </source>
</reference>